<dbReference type="PANTHER" id="PTHR43214">
    <property type="entry name" value="TWO-COMPONENT RESPONSE REGULATOR"/>
    <property type="match status" value="1"/>
</dbReference>
<dbReference type="InterPro" id="IPR001789">
    <property type="entry name" value="Sig_transdc_resp-reg_receiver"/>
</dbReference>
<dbReference type="Pfam" id="PF07730">
    <property type="entry name" value="HisKA_3"/>
    <property type="match status" value="1"/>
</dbReference>
<comment type="caution">
    <text evidence="9">The sequence shown here is derived from an EMBL/GenBank/DDBJ whole genome shotgun (WGS) entry which is preliminary data.</text>
</comment>
<dbReference type="InterPro" id="IPR036890">
    <property type="entry name" value="HATPase_C_sf"/>
</dbReference>
<keyword evidence="6" id="KW-1133">Transmembrane helix</keyword>
<dbReference type="Pfam" id="PF00196">
    <property type="entry name" value="GerE"/>
    <property type="match status" value="1"/>
</dbReference>
<proteinExistence type="predicted"/>
<evidence type="ECO:0000256" key="6">
    <source>
        <dbReference type="SAM" id="Phobius"/>
    </source>
</evidence>
<organism evidence="9 10">
    <name type="scientific">Cryptosporangium japonicum</name>
    <dbReference type="NCBI Taxonomy" id="80872"/>
    <lineage>
        <taxon>Bacteria</taxon>
        <taxon>Bacillati</taxon>
        <taxon>Actinomycetota</taxon>
        <taxon>Actinomycetes</taxon>
        <taxon>Cryptosporangiales</taxon>
        <taxon>Cryptosporangiaceae</taxon>
        <taxon>Cryptosporangium</taxon>
    </lineage>
</organism>
<dbReference type="SMART" id="SM00448">
    <property type="entry name" value="REC"/>
    <property type="match status" value="1"/>
</dbReference>
<keyword evidence="6" id="KW-0812">Transmembrane</keyword>
<evidence type="ECO:0000256" key="1">
    <source>
        <dbReference type="ARBA" id="ARBA00022553"/>
    </source>
</evidence>
<protein>
    <submittedName>
        <fullName evidence="9">Uncharacterized protein</fullName>
    </submittedName>
</protein>
<feature type="modified residue" description="4-aspartylphosphate" evidence="5">
    <location>
        <position position="311"/>
    </location>
</feature>
<keyword evidence="3" id="KW-0238">DNA-binding</keyword>
<keyword evidence="2" id="KW-0805">Transcription regulation</keyword>
<dbReference type="SUPFAM" id="SSF55874">
    <property type="entry name" value="ATPase domain of HSP90 chaperone/DNA topoisomerase II/histidine kinase"/>
    <property type="match status" value="1"/>
</dbReference>
<feature type="domain" description="HTH luxR-type" evidence="7">
    <location>
        <begin position="404"/>
        <end position="469"/>
    </location>
</feature>
<dbReference type="EMBL" id="BAAAGX010000009">
    <property type="protein sequence ID" value="GAA0238020.1"/>
    <property type="molecule type" value="Genomic_DNA"/>
</dbReference>
<dbReference type="PROSITE" id="PS50110">
    <property type="entry name" value="RESPONSE_REGULATORY"/>
    <property type="match status" value="1"/>
</dbReference>
<dbReference type="Gene3D" id="3.40.50.2300">
    <property type="match status" value="1"/>
</dbReference>
<dbReference type="InterPro" id="IPR000792">
    <property type="entry name" value="Tscrpt_reg_LuxR_C"/>
</dbReference>
<dbReference type="InterPro" id="IPR011006">
    <property type="entry name" value="CheY-like_superfamily"/>
</dbReference>
<keyword evidence="4" id="KW-0804">Transcription</keyword>
<dbReference type="RefSeq" id="WP_344648855.1">
    <property type="nucleotide sequence ID" value="NZ_BAAAGX010000009.1"/>
</dbReference>
<feature type="transmembrane region" description="Helical" evidence="6">
    <location>
        <begin position="104"/>
        <end position="123"/>
    </location>
</feature>
<dbReference type="Pfam" id="PF00072">
    <property type="entry name" value="Response_reg"/>
    <property type="match status" value="1"/>
</dbReference>
<dbReference type="PANTHER" id="PTHR43214:SF24">
    <property type="entry name" value="TRANSCRIPTIONAL REGULATORY PROTEIN NARL-RELATED"/>
    <property type="match status" value="1"/>
</dbReference>
<dbReference type="PROSITE" id="PS50043">
    <property type="entry name" value="HTH_LUXR_2"/>
    <property type="match status" value="1"/>
</dbReference>
<evidence type="ECO:0000256" key="3">
    <source>
        <dbReference type="ARBA" id="ARBA00023125"/>
    </source>
</evidence>
<keyword evidence="6" id="KW-0472">Membrane</keyword>
<dbReference type="SUPFAM" id="SSF46894">
    <property type="entry name" value="C-terminal effector domain of the bipartite response regulators"/>
    <property type="match status" value="1"/>
</dbReference>
<sequence>MLAIIVSAGHGGNDSGVAYVWAAGLGTLMIWRRRYARTVLVLTVLGMFAYYAAGFPAIGVAVPLAAALWSAAEAGRRVSAVAAAVIALAVSVGFRLAEGQDFRFVVLYDAIGHAALMAAAIVLGELVRARRRIDALTGRQIELEAARRLAEHKQALARDLHDALGHTLTVAAVHANVVRQELRREPAAADAALVHVGDAVTRALAELRSTVRDLRADASTDLEPLVSAARTAGFEVRVDASPVVAPELAPVVHRVVQEAVTNAMRHSNGATISIDVQQPETGLTVRVQDDGDGAAAVALVRAERPDVVLMDLRMPGTDGIAATSAIRSDPACGGTAVLILTTFDSDPEIVGALRVGADGYLLKDLTPERLRAAVRAAAEGEPALAPDVARRLMARAAATGAPRPDRRLDRLTARELEVLCEVARGDDNPRIARALHLSPETVRTYVSRILTKLDARSRAELVAIAHRAGLG</sequence>
<dbReference type="SMART" id="SM00421">
    <property type="entry name" value="HTH_LUXR"/>
    <property type="match status" value="1"/>
</dbReference>
<accession>A0ABP3DRK0</accession>
<dbReference type="SUPFAM" id="SSF52172">
    <property type="entry name" value="CheY-like"/>
    <property type="match status" value="1"/>
</dbReference>
<dbReference type="InterPro" id="IPR058245">
    <property type="entry name" value="NreC/VraR/RcsB-like_REC"/>
</dbReference>
<dbReference type="PROSITE" id="PS00622">
    <property type="entry name" value="HTH_LUXR_1"/>
    <property type="match status" value="1"/>
</dbReference>
<feature type="domain" description="Response regulatory" evidence="8">
    <location>
        <begin position="257"/>
        <end position="378"/>
    </location>
</feature>
<name>A0ABP3DRK0_9ACTN</name>
<dbReference type="InterPro" id="IPR011712">
    <property type="entry name" value="Sig_transdc_His_kin_sub3_dim/P"/>
</dbReference>
<dbReference type="CDD" id="cd06170">
    <property type="entry name" value="LuxR_C_like"/>
    <property type="match status" value="1"/>
</dbReference>
<dbReference type="Proteomes" id="UP001500967">
    <property type="component" value="Unassembled WGS sequence"/>
</dbReference>
<keyword evidence="10" id="KW-1185">Reference proteome</keyword>
<reference evidence="10" key="1">
    <citation type="journal article" date="2019" name="Int. J. Syst. Evol. Microbiol.">
        <title>The Global Catalogue of Microorganisms (GCM) 10K type strain sequencing project: providing services to taxonomists for standard genome sequencing and annotation.</title>
        <authorList>
            <consortium name="The Broad Institute Genomics Platform"/>
            <consortium name="The Broad Institute Genome Sequencing Center for Infectious Disease"/>
            <person name="Wu L."/>
            <person name="Ma J."/>
        </authorList>
    </citation>
    <scope>NUCLEOTIDE SEQUENCE [LARGE SCALE GENOMIC DNA]</scope>
    <source>
        <strain evidence="10">JCM 10425</strain>
    </source>
</reference>
<gene>
    <name evidence="9" type="ORF">GCM10009539_24110</name>
</gene>
<dbReference type="InterPro" id="IPR039420">
    <property type="entry name" value="WalR-like"/>
</dbReference>
<feature type="transmembrane region" description="Helical" evidence="6">
    <location>
        <begin position="78"/>
        <end position="97"/>
    </location>
</feature>
<dbReference type="InterPro" id="IPR016032">
    <property type="entry name" value="Sig_transdc_resp-reg_C-effctor"/>
</dbReference>
<keyword evidence="1 5" id="KW-0597">Phosphoprotein</keyword>
<evidence type="ECO:0000313" key="9">
    <source>
        <dbReference type="EMBL" id="GAA0238020.1"/>
    </source>
</evidence>
<dbReference type="PRINTS" id="PR00038">
    <property type="entry name" value="HTHLUXR"/>
</dbReference>
<feature type="transmembrane region" description="Helical" evidence="6">
    <location>
        <begin position="39"/>
        <end position="72"/>
    </location>
</feature>
<evidence type="ECO:0000313" key="10">
    <source>
        <dbReference type="Proteomes" id="UP001500967"/>
    </source>
</evidence>
<dbReference type="Gene3D" id="6.10.250.2870">
    <property type="match status" value="1"/>
</dbReference>
<evidence type="ECO:0000259" key="8">
    <source>
        <dbReference type="PROSITE" id="PS50110"/>
    </source>
</evidence>
<evidence type="ECO:0000256" key="4">
    <source>
        <dbReference type="ARBA" id="ARBA00023163"/>
    </source>
</evidence>
<evidence type="ECO:0000259" key="7">
    <source>
        <dbReference type="PROSITE" id="PS50043"/>
    </source>
</evidence>
<evidence type="ECO:0000256" key="5">
    <source>
        <dbReference type="PROSITE-ProRule" id="PRU00169"/>
    </source>
</evidence>
<dbReference type="CDD" id="cd17535">
    <property type="entry name" value="REC_NarL-like"/>
    <property type="match status" value="1"/>
</dbReference>
<evidence type="ECO:0000256" key="2">
    <source>
        <dbReference type="ARBA" id="ARBA00023015"/>
    </source>
</evidence>